<dbReference type="RefSeq" id="WP_050057593.1">
    <property type="nucleotide sequence ID" value="NZ_JACHEK010000001.1"/>
</dbReference>
<dbReference type="InterPro" id="IPR050282">
    <property type="entry name" value="Cycloisomerase_2"/>
</dbReference>
<dbReference type="AlphaFoldDB" id="A0A841JRE2"/>
<dbReference type="InterPro" id="IPR015943">
    <property type="entry name" value="WD40/YVTN_repeat-like_dom_sf"/>
</dbReference>
<dbReference type="SUPFAM" id="SSF51004">
    <property type="entry name" value="C-terminal (heme d1) domain of cytochrome cd1-nitrite reductase"/>
    <property type="match status" value="1"/>
</dbReference>
<dbReference type="InterPro" id="IPR011048">
    <property type="entry name" value="Haem_d1_sf"/>
</dbReference>
<dbReference type="GO" id="GO:0006006">
    <property type="term" value="P:glucose metabolic process"/>
    <property type="evidence" value="ECO:0007669"/>
    <property type="project" value="UniProtKB-KW"/>
</dbReference>
<dbReference type="EMBL" id="JACHEK010000001">
    <property type="protein sequence ID" value="MBB6142349.1"/>
    <property type="molecule type" value="Genomic_DNA"/>
</dbReference>
<evidence type="ECO:0008006" key="5">
    <source>
        <dbReference type="Google" id="ProtNLM"/>
    </source>
</evidence>
<feature type="chain" id="PRO_5033047945" description="3-carboxymuconate cyclase" evidence="2">
    <location>
        <begin position="25"/>
        <end position="413"/>
    </location>
</feature>
<accession>A0A841JRE2</accession>
<evidence type="ECO:0000256" key="2">
    <source>
        <dbReference type="SAM" id="SignalP"/>
    </source>
</evidence>
<keyword evidence="4" id="KW-1185">Reference proteome</keyword>
<comment type="caution">
    <text evidence="3">The sequence shown here is derived from an EMBL/GenBank/DDBJ whole genome shotgun (WGS) entry which is preliminary data.</text>
</comment>
<keyword evidence="1" id="KW-0119">Carbohydrate metabolism</keyword>
<keyword evidence="2" id="KW-0732">Signal</keyword>
<gene>
    <name evidence="3" type="ORF">HNQ77_000287</name>
</gene>
<dbReference type="GO" id="GO:0017057">
    <property type="term" value="F:6-phosphogluconolactonase activity"/>
    <property type="evidence" value="ECO:0007669"/>
    <property type="project" value="TreeGrafter"/>
</dbReference>
<reference evidence="3 4" key="1">
    <citation type="submission" date="2020-08" db="EMBL/GenBank/DDBJ databases">
        <title>Genomic Encyclopedia of Type Strains, Phase IV (KMG-IV): sequencing the most valuable type-strain genomes for metagenomic binning, comparative biology and taxonomic classification.</title>
        <authorList>
            <person name="Goeker M."/>
        </authorList>
    </citation>
    <scope>NUCLEOTIDE SEQUENCE [LARGE SCALE GENOMIC DNA]</scope>
    <source>
        <strain evidence="3 4">DSM 103733</strain>
    </source>
</reference>
<dbReference type="OrthoDB" id="503025at2"/>
<keyword evidence="1" id="KW-0313">Glucose metabolism</keyword>
<evidence type="ECO:0000313" key="4">
    <source>
        <dbReference type="Proteomes" id="UP000538666"/>
    </source>
</evidence>
<sequence length="413" mass="43225">MRKSILSLGIAATCVAASFSPLYASSSSEYVYVESNTAAANSNSIFAFKRGSGGNLTPLPGSPFLTGGAGVQYTGPNLGPFDSDQEVITNPQNTLLFAVNPGSDSIAVFHIDEDGSLKAVEGSPFPSGGNDPVSLALNGNTLYIANQSGDFGRPSTILPNYTTMTVEPDGILVPVGDATNDSSHPFEPTVSVAAGSSPSQGLFVPGTNLLIGNNFLGGLIQPFQVDWQGRLQAQPAIALPASEFDATTPRFPLGLAANPSTPILYVGYVTANKMGVYRYSQNGALKFLRTVPNAGQGICWIRSNKSGNRLYTTDTTTNQISVYDATDPEFPVEIQTLTLQGVGNAFQISVSEDGKHVYSISQRDSASFPAGQGNVLHTLSVNSDGTLDETGTPITFNVPATTRPQGVAVVDLQ</sequence>
<evidence type="ECO:0000313" key="3">
    <source>
        <dbReference type="EMBL" id="MBB6142349.1"/>
    </source>
</evidence>
<dbReference type="PANTHER" id="PTHR30344">
    <property type="entry name" value="6-PHOSPHOGLUCONOLACTONASE-RELATED"/>
    <property type="match status" value="1"/>
</dbReference>
<name>A0A841JRE2_9BACT</name>
<protein>
    <recommendedName>
        <fullName evidence="5">3-carboxymuconate cyclase</fullName>
    </recommendedName>
</protein>
<evidence type="ECO:0000256" key="1">
    <source>
        <dbReference type="ARBA" id="ARBA00022526"/>
    </source>
</evidence>
<dbReference type="Proteomes" id="UP000538666">
    <property type="component" value="Unassembled WGS sequence"/>
</dbReference>
<dbReference type="PANTHER" id="PTHR30344:SF1">
    <property type="entry name" value="6-PHOSPHOGLUCONOLACTONASE"/>
    <property type="match status" value="1"/>
</dbReference>
<dbReference type="Gene3D" id="2.130.10.10">
    <property type="entry name" value="YVTN repeat-like/Quinoprotein amine dehydrogenase"/>
    <property type="match status" value="2"/>
</dbReference>
<organism evidence="3 4">
    <name type="scientific">Silvibacterium bohemicum</name>
    <dbReference type="NCBI Taxonomy" id="1577686"/>
    <lineage>
        <taxon>Bacteria</taxon>
        <taxon>Pseudomonadati</taxon>
        <taxon>Acidobacteriota</taxon>
        <taxon>Terriglobia</taxon>
        <taxon>Terriglobales</taxon>
        <taxon>Acidobacteriaceae</taxon>
        <taxon>Silvibacterium</taxon>
    </lineage>
</organism>
<feature type="signal peptide" evidence="2">
    <location>
        <begin position="1"/>
        <end position="24"/>
    </location>
</feature>
<proteinExistence type="predicted"/>